<sequence>MAASPAPVSAATPSWQVASAGLPSISRLRDVTAAGPSAAWAVGYQNQNYYPAPGDELKQLYAVTRWNGATWTQQRLPGDPAELSGVSASSAADVWTVGKDRQLRPYAARFDGSAWTEVHPLVADSGTVLSDVAAADGKAVFVGGTGTSEPAIVEWDGSRFTGRAVTVADSWGSELYSVAALPGGAAFAVGYKYRADGTGPFPMVLGRQGGTWRVAAVPVIPNATLLTVAARSATDVWAVGTIDDSYTRTPLILHFDGQSWRQVAAPVPAGTLSAVAADAAGTVWITGTEDSGRTLYLRHQSGRWTVEYGVPVNSTYGTGHPAFSGLTAIPGARGGFWGAGGVHDAVQGDIAVIGRRG</sequence>
<evidence type="ECO:0000313" key="2">
    <source>
        <dbReference type="Proteomes" id="UP000546162"/>
    </source>
</evidence>
<dbReference type="SUPFAM" id="SSF63829">
    <property type="entry name" value="Calcium-dependent phosphotriesterase"/>
    <property type="match status" value="1"/>
</dbReference>
<dbReference type="RefSeq" id="WP_185041099.1">
    <property type="nucleotide sequence ID" value="NZ_BAABFG010000005.1"/>
</dbReference>
<accession>A0A7W7M874</accession>
<dbReference type="AlphaFoldDB" id="A0A7W7M874"/>
<proteinExistence type="predicted"/>
<dbReference type="EMBL" id="JACHNB010000001">
    <property type="protein sequence ID" value="MBB4740506.1"/>
    <property type="molecule type" value="Genomic_DNA"/>
</dbReference>
<protein>
    <submittedName>
        <fullName evidence="1">Uncharacterized protein</fullName>
    </submittedName>
</protein>
<evidence type="ECO:0000313" key="1">
    <source>
        <dbReference type="EMBL" id="MBB4740506.1"/>
    </source>
</evidence>
<keyword evidence="2" id="KW-1185">Reference proteome</keyword>
<comment type="caution">
    <text evidence="1">The sequence shown here is derived from an EMBL/GenBank/DDBJ whole genome shotgun (WGS) entry which is preliminary data.</text>
</comment>
<gene>
    <name evidence="1" type="ORF">BJY16_003965</name>
</gene>
<reference evidence="1 2" key="1">
    <citation type="submission" date="2020-08" db="EMBL/GenBank/DDBJ databases">
        <title>Sequencing the genomes of 1000 actinobacteria strains.</title>
        <authorList>
            <person name="Klenk H.-P."/>
        </authorList>
    </citation>
    <scope>NUCLEOTIDE SEQUENCE [LARGE SCALE GENOMIC DNA]</scope>
    <source>
        <strain evidence="1 2">DSM 45809</strain>
    </source>
</reference>
<organism evidence="1 2">
    <name type="scientific">Actinoplanes octamycinicus</name>
    <dbReference type="NCBI Taxonomy" id="135948"/>
    <lineage>
        <taxon>Bacteria</taxon>
        <taxon>Bacillati</taxon>
        <taxon>Actinomycetota</taxon>
        <taxon>Actinomycetes</taxon>
        <taxon>Micromonosporales</taxon>
        <taxon>Micromonosporaceae</taxon>
        <taxon>Actinoplanes</taxon>
    </lineage>
</organism>
<dbReference type="Proteomes" id="UP000546162">
    <property type="component" value="Unassembled WGS sequence"/>
</dbReference>
<name>A0A7W7M874_9ACTN</name>